<keyword evidence="3" id="KW-1185">Reference proteome</keyword>
<comment type="caution">
    <text evidence="2">The sequence shown here is derived from an EMBL/GenBank/DDBJ whole genome shotgun (WGS) entry which is preliminary data.</text>
</comment>
<organism evidence="2 3">
    <name type="scientific">Longimycelium tulufanense</name>
    <dbReference type="NCBI Taxonomy" id="907463"/>
    <lineage>
        <taxon>Bacteria</taxon>
        <taxon>Bacillati</taxon>
        <taxon>Actinomycetota</taxon>
        <taxon>Actinomycetes</taxon>
        <taxon>Pseudonocardiales</taxon>
        <taxon>Pseudonocardiaceae</taxon>
        <taxon>Longimycelium</taxon>
    </lineage>
</organism>
<evidence type="ECO:0000313" key="3">
    <source>
        <dbReference type="Proteomes" id="UP000637578"/>
    </source>
</evidence>
<reference evidence="2" key="2">
    <citation type="submission" date="2020-09" db="EMBL/GenBank/DDBJ databases">
        <authorList>
            <person name="Sun Q."/>
            <person name="Zhou Y."/>
        </authorList>
    </citation>
    <scope>NUCLEOTIDE SEQUENCE</scope>
    <source>
        <strain evidence="2">CGMCC 4.5737</strain>
    </source>
</reference>
<evidence type="ECO:0000313" key="2">
    <source>
        <dbReference type="EMBL" id="GGM57075.1"/>
    </source>
</evidence>
<reference evidence="2" key="1">
    <citation type="journal article" date="2014" name="Int. J. Syst. Evol. Microbiol.">
        <title>Complete genome sequence of Corynebacterium casei LMG S-19264T (=DSM 44701T), isolated from a smear-ripened cheese.</title>
        <authorList>
            <consortium name="US DOE Joint Genome Institute (JGI-PGF)"/>
            <person name="Walter F."/>
            <person name="Albersmeier A."/>
            <person name="Kalinowski J."/>
            <person name="Ruckert C."/>
        </authorList>
    </citation>
    <scope>NUCLEOTIDE SEQUENCE</scope>
    <source>
        <strain evidence="2">CGMCC 4.5737</strain>
    </source>
</reference>
<dbReference type="EMBL" id="BMMK01000012">
    <property type="protein sequence ID" value="GGM57075.1"/>
    <property type="molecule type" value="Genomic_DNA"/>
</dbReference>
<protein>
    <submittedName>
        <fullName evidence="2">Uncharacterized protein</fullName>
    </submittedName>
</protein>
<name>A0A8J3CF12_9PSEU</name>
<dbReference type="AlphaFoldDB" id="A0A8J3CF12"/>
<feature type="region of interest" description="Disordered" evidence="1">
    <location>
        <begin position="15"/>
        <end position="74"/>
    </location>
</feature>
<feature type="compositionally biased region" description="Polar residues" evidence="1">
    <location>
        <begin position="51"/>
        <end position="62"/>
    </location>
</feature>
<evidence type="ECO:0000256" key="1">
    <source>
        <dbReference type="SAM" id="MobiDB-lite"/>
    </source>
</evidence>
<dbReference type="Proteomes" id="UP000637578">
    <property type="component" value="Unassembled WGS sequence"/>
</dbReference>
<gene>
    <name evidence="2" type="ORF">GCM10012275_30250</name>
</gene>
<sequence length="210" mass="23920">MLESALDGVMTAHLGYERHDPSGKNRGQFAERLSGQDGASSGPSPVVEPTQRWSATETSSPSRPYAPPDPTTAGNTRVRVYQLARLLHYGLCGRYLESYWMYERPCYRCRHGYTSTHPHRRRSEKILCWREDHLLGKIRTLLMEREQAAVPSPRHLDTYLRNHQLVITCATGKVALTPRHTVERVTVNKSPGHRPGLVWQLRVRATKIAK</sequence>
<accession>A0A8J3CF12</accession>
<proteinExistence type="predicted"/>